<protein>
    <submittedName>
        <fullName evidence="1">Uncharacterized protein</fullName>
    </submittedName>
</protein>
<keyword evidence="2" id="KW-1185">Reference proteome</keyword>
<organism evidence="1 2">
    <name type="scientific">Tritrichomonas musculus</name>
    <dbReference type="NCBI Taxonomy" id="1915356"/>
    <lineage>
        <taxon>Eukaryota</taxon>
        <taxon>Metamonada</taxon>
        <taxon>Parabasalia</taxon>
        <taxon>Tritrichomonadida</taxon>
        <taxon>Tritrichomonadidae</taxon>
        <taxon>Tritrichomonas</taxon>
    </lineage>
</organism>
<name>A0ABR2L1G4_9EUKA</name>
<dbReference type="Proteomes" id="UP001470230">
    <property type="component" value="Unassembled WGS sequence"/>
</dbReference>
<evidence type="ECO:0000313" key="1">
    <source>
        <dbReference type="EMBL" id="KAK8897148.1"/>
    </source>
</evidence>
<sequence length="84" mass="9310">MYYDASGEYNTTWYLPITSHFTQIDMPAKIVLSVISSNNVAEDTFDTNTQFKALSGDGVGNVWTVKFNTLQRANPGTITVARTN</sequence>
<reference evidence="1 2" key="1">
    <citation type="submission" date="2024-04" db="EMBL/GenBank/DDBJ databases">
        <title>Tritrichomonas musculus Genome.</title>
        <authorList>
            <person name="Alves-Ferreira E."/>
            <person name="Grigg M."/>
            <person name="Lorenzi H."/>
            <person name="Galac M."/>
        </authorList>
    </citation>
    <scope>NUCLEOTIDE SEQUENCE [LARGE SCALE GENOMIC DNA]</scope>
    <source>
        <strain evidence="1 2">EAF2021</strain>
    </source>
</reference>
<comment type="caution">
    <text evidence="1">The sequence shown here is derived from an EMBL/GenBank/DDBJ whole genome shotgun (WGS) entry which is preliminary data.</text>
</comment>
<evidence type="ECO:0000313" key="2">
    <source>
        <dbReference type="Proteomes" id="UP001470230"/>
    </source>
</evidence>
<proteinExistence type="predicted"/>
<dbReference type="EMBL" id="JAPFFF010000002">
    <property type="protein sequence ID" value="KAK8897148.1"/>
    <property type="molecule type" value="Genomic_DNA"/>
</dbReference>
<accession>A0ABR2L1G4</accession>
<gene>
    <name evidence="1" type="ORF">M9Y10_015082</name>
</gene>